<dbReference type="EMBL" id="JATAAI010000004">
    <property type="protein sequence ID" value="KAK1746301.1"/>
    <property type="molecule type" value="Genomic_DNA"/>
</dbReference>
<keyword evidence="2" id="KW-1185">Reference proteome</keyword>
<reference evidence="1" key="1">
    <citation type="submission" date="2023-06" db="EMBL/GenBank/DDBJ databases">
        <title>Survivors Of The Sea: Transcriptome response of Skeletonema marinoi to long-term dormancy.</title>
        <authorList>
            <person name="Pinder M.I.M."/>
            <person name="Kourtchenko O."/>
            <person name="Robertson E.K."/>
            <person name="Larsson T."/>
            <person name="Maumus F."/>
            <person name="Osuna-Cruz C.M."/>
            <person name="Vancaester E."/>
            <person name="Stenow R."/>
            <person name="Vandepoele K."/>
            <person name="Ploug H."/>
            <person name="Bruchert V."/>
            <person name="Godhe A."/>
            <person name="Topel M."/>
        </authorList>
    </citation>
    <scope>NUCLEOTIDE SEQUENCE</scope>
    <source>
        <strain evidence="1">R05AC</strain>
    </source>
</reference>
<accession>A0AAD8YGW1</accession>
<sequence>MPQTLNIAWKHSDLQQRSLGQIVRLEKEKLVQSCRQ</sequence>
<name>A0AAD8YGW1_9STRA</name>
<dbReference type="Proteomes" id="UP001224775">
    <property type="component" value="Unassembled WGS sequence"/>
</dbReference>
<gene>
    <name evidence="1" type="ORF">QTG54_002908</name>
</gene>
<dbReference type="AlphaFoldDB" id="A0AAD8YGW1"/>
<comment type="caution">
    <text evidence="1">The sequence shown here is derived from an EMBL/GenBank/DDBJ whole genome shotgun (WGS) entry which is preliminary data.</text>
</comment>
<proteinExistence type="predicted"/>
<evidence type="ECO:0000313" key="2">
    <source>
        <dbReference type="Proteomes" id="UP001224775"/>
    </source>
</evidence>
<organism evidence="1 2">
    <name type="scientific">Skeletonema marinoi</name>
    <dbReference type="NCBI Taxonomy" id="267567"/>
    <lineage>
        <taxon>Eukaryota</taxon>
        <taxon>Sar</taxon>
        <taxon>Stramenopiles</taxon>
        <taxon>Ochrophyta</taxon>
        <taxon>Bacillariophyta</taxon>
        <taxon>Coscinodiscophyceae</taxon>
        <taxon>Thalassiosirophycidae</taxon>
        <taxon>Thalassiosirales</taxon>
        <taxon>Skeletonemataceae</taxon>
        <taxon>Skeletonema</taxon>
        <taxon>Skeletonema marinoi-dohrnii complex</taxon>
    </lineage>
</organism>
<evidence type="ECO:0000313" key="1">
    <source>
        <dbReference type="EMBL" id="KAK1746301.1"/>
    </source>
</evidence>
<protein>
    <submittedName>
        <fullName evidence="1">Uncharacterized protein</fullName>
    </submittedName>
</protein>